<keyword evidence="7" id="KW-0732">Signal</keyword>
<keyword evidence="5" id="KW-0527">Neuropeptide</keyword>
<evidence type="ECO:0000256" key="2">
    <source>
        <dbReference type="ARBA" id="ARBA00007714"/>
    </source>
</evidence>
<feature type="region of interest" description="Disordered" evidence="6">
    <location>
        <begin position="149"/>
        <end position="172"/>
    </location>
</feature>
<dbReference type="PROSITE" id="PS00539">
    <property type="entry name" value="PYROKININ"/>
    <property type="match status" value="1"/>
</dbReference>
<dbReference type="AlphaFoldDB" id="A0A232FFU1"/>
<accession>A0A232FFU1</accession>
<protein>
    <submittedName>
        <fullName evidence="8">Uncharacterized protein</fullName>
    </submittedName>
</protein>
<sequence>MELARLINGARTKPILCALLVIVLMASRVAGQYDGRGSDMVEGPRVERMHPETSGGCVGAHCLTQNSEGPVGAMWFGPRLGRRRRSDNKFTPKKIEALSEMLGSPNWNLVTIPGGEDKRQETTFTPRLGRELENAVSVYDLVRGLVSSVDDQNDKDRDQQAPPPMFPPRLGRTLLTPRLEHELRNLLRKLQMQ</sequence>
<reference evidence="8 9" key="1">
    <citation type="journal article" date="2017" name="Curr. Biol.">
        <title>The Evolution of Venom by Co-option of Single-Copy Genes.</title>
        <authorList>
            <person name="Martinson E.O."/>
            <person name="Mrinalini"/>
            <person name="Kelkar Y.D."/>
            <person name="Chang C.H."/>
            <person name="Werren J.H."/>
        </authorList>
    </citation>
    <scope>NUCLEOTIDE SEQUENCE [LARGE SCALE GENOMIC DNA]</scope>
    <source>
        <strain evidence="8 9">Alberta</strain>
        <tissue evidence="8">Whole body</tissue>
    </source>
</reference>
<evidence type="ECO:0000256" key="7">
    <source>
        <dbReference type="SAM" id="SignalP"/>
    </source>
</evidence>
<name>A0A232FFU1_9HYME</name>
<evidence type="ECO:0000313" key="8">
    <source>
        <dbReference type="EMBL" id="OXU29572.1"/>
    </source>
</evidence>
<proteinExistence type="inferred from homology"/>
<comment type="subcellular location">
    <subcellularLocation>
        <location evidence="1">Secreted</location>
    </subcellularLocation>
</comment>
<evidence type="ECO:0000256" key="6">
    <source>
        <dbReference type="SAM" id="MobiDB-lite"/>
    </source>
</evidence>
<dbReference type="EMBL" id="NNAY01000274">
    <property type="protein sequence ID" value="OXU29572.1"/>
    <property type="molecule type" value="Genomic_DNA"/>
</dbReference>
<evidence type="ECO:0000256" key="3">
    <source>
        <dbReference type="ARBA" id="ARBA00022525"/>
    </source>
</evidence>
<dbReference type="GO" id="GO:0005576">
    <property type="term" value="C:extracellular region"/>
    <property type="evidence" value="ECO:0007669"/>
    <property type="project" value="UniProtKB-SubCell"/>
</dbReference>
<feature type="signal peptide" evidence="7">
    <location>
        <begin position="1"/>
        <end position="31"/>
    </location>
</feature>
<dbReference type="Proteomes" id="UP000215335">
    <property type="component" value="Unassembled WGS sequence"/>
</dbReference>
<comment type="caution">
    <text evidence="8">The sequence shown here is derived from an EMBL/GenBank/DDBJ whole genome shotgun (WGS) entry which is preliminary data.</text>
</comment>
<evidence type="ECO:0000256" key="1">
    <source>
        <dbReference type="ARBA" id="ARBA00004613"/>
    </source>
</evidence>
<dbReference type="GO" id="GO:0007218">
    <property type="term" value="P:neuropeptide signaling pathway"/>
    <property type="evidence" value="ECO:0007669"/>
    <property type="project" value="UniProtKB-KW"/>
</dbReference>
<evidence type="ECO:0000256" key="5">
    <source>
        <dbReference type="ARBA" id="ARBA00023320"/>
    </source>
</evidence>
<keyword evidence="3" id="KW-0964">Secreted</keyword>
<keyword evidence="4" id="KW-0027">Amidation</keyword>
<feature type="chain" id="PRO_5012353278" evidence="7">
    <location>
        <begin position="32"/>
        <end position="193"/>
    </location>
</feature>
<comment type="similarity">
    <text evidence="2">Belongs to the pyrokinin family.</text>
</comment>
<dbReference type="OrthoDB" id="6424205at2759"/>
<keyword evidence="9" id="KW-1185">Reference proteome</keyword>
<dbReference type="InterPro" id="IPR001484">
    <property type="entry name" value="Pyrokinin_CS"/>
</dbReference>
<evidence type="ECO:0000313" key="9">
    <source>
        <dbReference type="Proteomes" id="UP000215335"/>
    </source>
</evidence>
<dbReference type="GO" id="GO:0005184">
    <property type="term" value="F:neuropeptide hormone activity"/>
    <property type="evidence" value="ECO:0007669"/>
    <property type="project" value="InterPro"/>
</dbReference>
<gene>
    <name evidence="8" type="ORF">TSAR_005265</name>
</gene>
<evidence type="ECO:0000256" key="4">
    <source>
        <dbReference type="ARBA" id="ARBA00022815"/>
    </source>
</evidence>
<organism evidence="8 9">
    <name type="scientific">Trichomalopsis sarcophagae</name>
    <dbReference type="NCBI Taxonomy" id="543379"/>
    <lineage>
        <taxon>Eukaryota</taxon>
        <taxon>Metazoa</taxon>
        <taxon>Ecdysozoa</taxon>
        <taxon>Arthropoda</taxon>
        <taxon>Hexapoda</taxon>
        <taxon>Insecta</taxon>
        <taxon>Pterygota</taxon>
        <taxon>Neoptera</taxon>
        <taxon>Endopterygota</taxon>
        <taxon>Hymenoptera</taxon>
        <taxon>Apocrita</taxon>
        <taxon>Proctotrupomorpha</taxon>
        <taxon>Chalcidoidea</taxon>
        <taxon>Pteromalidae</taxon>
        <taxon>Pteromalinae</taxon>
        <taxon>Trichomalopsis</taxon>
    </lineage>
</organism>